<evidence type="ECO:0000313" key="5">
    <source>
        <dbReference type="Proteomes" id="UP001165283"/>
    </source>
</evidence>
<dbReference type="GO" id="GO:0016787">
    <property type="term" value="F:hydrolase activity"/>
    <property type="evidence" value="ECO:0007669"/>
    <property type="project" value="UniProtKB-KW"/>
</dbReference>
<evidence type="ECO:0000256" key="1">
    <source>
        <dbReference type="SAM" id="MobiDB-lite"/>
    </source>
</evidence>
<protein>
    <submittedName>
        <fullName evidence="4">Serine hydrolase</fullName>
    </submittedName>
</protein>
<dbReference type="Gene3D" id="3.40.710.10">
    <property type="entry name" value="DD-peptidase/beta-lactamase superfamily"/>
    <property type="match status" value="1"/>
</dbReference>
<dbReference type="EMBL" id="JAGSOV010000051">
    <property type="protein sequence ID" value="MCO1658199.1"/>
    <property type="molecule type" value="Genomic_DNA"/>
</dbReference>
<keyword evidence="5" id="KW-1185">Reference proteome</keyword>
<dbReference type="InterPro" id="IPR050491">
    <property type="entry name" value="AmpC-like"/>
</dbReference>
<keyword evidence="2" id="KW-1133">Transmembrane helix</keyword>
<keyword evidence="2" id="KW-0812">Transmembrane</keyword>
<feature type="transmembrane region" description="Helical" evidence="2">
    <location>
        <begin position="629"/>
        <end position="650"/>
    </location>
</feature>
<gene>
    <name evidence="4" type="ORF">KDL28_24360</name>
</gene>
<dbReference type="InterPro" id="IPR012338">
    <property type="entry name" value="Beta-lactam/transpept-like"/>
</dbReference>
<dbReference type="RefSeq" id="WP_252441878.1">
    <property type="nucleotide sequence ID" value="NZ_JAGSOV010000051.1"/>
</dbReference>
<feature type="transmembrane region" description="Helical" evidence="2">
    <location>
        <begin position="546"/>
        <end position="571"/>
    </location>
</feature>
<name>A0ABT1A5U0_9PSEU</name>
<dbReference type="Proteomes" id="UP001165283">
    <property type="component" value="Unassembled WGS sequence"/>
</dbReference>
<keyword evidence="4" id="KW-0378">Hydrolase</keyword>
<dbReference type="InterPro" id="IPR001466">
    <property type="entry name" value="Beta-lactam-related"/>
</dbReference>
<reference evidence="4" key="1">
    <citation type="submission" date="2021-04" db="EMBL/GenBank/DDBJ databases">
        <title>Pseudonocardia sp. nov., isolated from sandy soil of mangrove forest.</title>
        <authorList>
            <person name="Zan Z."/>
            <person name="Huang R."/>
            <person name="Liu W."/>
        </authorList>
    </citation>
    <scope>NUCLEOTIDE SEQUENCE</scope>
    <source>
        <strain evidence="4">S2-4</strain>
    </source>
</reference>
<keyword evidence="4" id="KW-0418">Kinase</keyword>
<accession>A0ABT1A5U0</accession>
<organism evidence="4 5">
    <name type="scientific">Pseudonocardia humida</name>
    <dbReference type="NCBI Taxonomy" id="2800819"/>
    <lineage>
        <taxon>Bacteria</taxon>
        <taxon>Bacillati</taxon>
        <taxon>Actinomycetota</taxon>
        <taxon>Actinomycetes</taxon>
        <taxon>Pseudonocardiales</taxon>
        <taxon>Pseudonocardiaceae</taxon>
        <taxon>Pseudonocardia</taxon>
    </lineage>
</organism>
<dbReference type="PANTHER" id="PTHR46825:SF9">
    <property type="entry name" value="BETA-LACTAMASE-RELATED DOMAIN-CONTAINING PROTEIN"/>
    <property type="match status" value="1"/>
</dbReference>
<comment type="caution">
    <text evidence="4">The sequence shown here is derived from an EMBL/GenBank/DDBJ whole genome shotgun (WGS) entry which is preliminary data.</text>
</comment>
<keyword evidence="4" id="KW-0808">Transferase</keyword>
<dbReference type="Pfam" id="PF00144">
    <property type="entry name" value="Beta-lactamase"/>
    <property type="match status" value="1"/>
</dbReference>
<feature type="domain" description="Beta-lactamase-related" evidence="3">
    <location>
        <begin position="94"/>
        <end position="408"/>
    </location>
</feature>
<keyword evidence="2" id="KW-0472">Membrane</keyword>
<proteinExistence type="predicted"/>
<sequence length="690" mass="73897">MNIGTTAPHEERTRPVRHSAAPPEPRWSRWVLWGAVAVVVSVVSTLATSLGPAFGSGLATEVPAPTGSAVVAGQPRELTPADVDAWLDGFLPTALATSDIAGAAVVVVRDGEVVTQRGFGLADVAARTPVDPARTLFRPGSVSKLVTWTAVMQQVEQGTIDLDADINTYLDFQVPERDGGPVTMRTIMTHTAGFEEQVRNLIGVEGNPVPPYDEILRHWVPERIYAAGTTPAYSNYATALAGYVVERVSGEPFAEYAQKHVFDPLGMRDSTFEQPLPAAMAASMSRGYLVASASPIPFELVGMSPAGSMSSAPADMARFMLAHLQDGELDGQRILRAETAREMHDTALDTVPPLNRMRLGFFESNINGREVIGHGGDTNAFHSALHLFTAEDTGLYVVMNSTGRDGAAGVLRTRLFTEFADRYFPGPALTADRVEPGTSAEHAALMAGNWSSSRRSDSNFLALTDLLGQVSVSVGPDGELVAPVLPGAAGQPRRWVEVEPFVWQDLDSHERLAAVIEDGEVVRFSVDMAAPFLVWERTPAARSSALLLPLLYASLAVLVLTVLMWPGAVLLRRRYGASAELSGVPRLGYRVSRLAALAVLVVLAGWVLTLNAMLTGALTDAFDPLVQTLLALSSVVFVAALVAAAGNAVLTFRRGRRWASRLWAVALVLATAVVLWIAFAFHMLGFGAQY</sequence>
<evidence type="ECO:0000313" key="4">
    <source>
        <dbReference type="EMBL" id="MCO1658199.1"/>
    </source>
</evidence>
<dbReference type="GO" id="GO:0016301">
    <property type="term" value="F:kinase activity"/>
    <property type="evidence" value="ECO:0007669"/>
    <property type="project" value="UniProtKB-KW"/>
</dbReference>
<evidence type="ECO:0000259" key="3">
    <source>
        <dbReference type="Pfam" id="PF00144"/>
    </source>
</evidence>
<feature type="transmembrane region" description="Helical" evidence="2">
    <location>
        <begin position="662"/>
        <end position="684"/>
    </location>
</feature>
<feature type="transmembrane region" description="Helical" evidence="2">
    <location>
        <begin position="591"/>
        <end position="609"/>
    </location>
</feature>
<dbReference type="SUPFAM" id="SSF56601">
    <property type="entry name" value="beta-lactamase/transpeptidase-like"/>
    <property type="match status" value="1"/>
</dbReference>
<feature type="region of interest" description="Disordered" evidence="1">
    <location>
        <begin position="1"/>
        <end position="23"/>
    </location>
</feature>
<dbReference type="PANTHER" id="PTHR46825">
    <property type="entry name" value="D-ALANYL-D-ALANINE-CARBOXYPEPTIDASE/ENDOPEPTIDASE AMPH"/>
    <property type="match status" value="1"/>
</dbReference>
<evidence type="ECO:0000256" key="2">
    <source>
        <dbReference type="SAM" id="Phobius"/>
    </source>
</evidence>